<organism evidence="5 6">
    <name type="scientific">Candidatus Desantisbacteria bacterium CG_4_10_14_0_8_um_filter_48_22</name>
    <dbReference type="NCBI Taxonomy" id="1974543"/>
    <lineage>
        <taxon>Bacteria</taxon>
        <taxon>Candidatus Desantisiibacteriota</taxon>
    </lineage>
</organism>
<dbReference type="InterPro" id="IPR005475">
    <property type="entry name" value="Transketolase-like_Pyr-bd"/>
</dbReference>
<evidence type="ECO:0000256" key="1">
    <source>
        <dbReference type="ARBA" id="ARBA00001964"/>
    </source>
</evidence>
<accession>A0A2M7SAV1</accession>
<dbReference type="EMBL" id="PFMR01000173">
    <property type="protein sequence ID" value="PIZ16638.1"/>
    <property type="molecule type" value="Genomic_DNA"/>
</dbReference>
<dbReference type="SMART" id="SM00861">
    <property type="entry name" value="Transket_pyr"/>
    <property type="match status" value="1"/>
</dbReference>
<evidence type="ECO:0000256" key="2">
    <source>
        <dbReference type="ARBA" id="ARBA00007131"/>
    </source>
</evidence>
<dbReference type="InterPro" id="IPR051157">
    <property type="entry name" value="PDH/Transketolase"/>
</dbReference>
<name>A0A2M7SAV1_9BACT</name>
<dbReference type="InterPro" id="IPR033248">
    <property type="entry name" value="Transketolase_C"/>
</dbReference>
<dbReference type="Pfam" id="PF02780">
    <property type="entry name" value="Transketolase_C"/>
    <property type="match status" value="1"/>
</dbReference>
<evidence type="ECO:0000313" key="6">
    <source>
        <dbReference type="Proteomes" id="UP000229307"/>
    </source>
</evidence>
<comment type="similarity">
    <text evidence="2">Belongs to the transketolase family.</text>
</comment>
<dbReference type="FunFam" id="3.40.50.970:FF:000129">
    <property type="entry name" value="Transketolase"/>
    <property type="match status" value="1"/>
</dbReference>
<dbReference type="InterPro" id="IPR029061">
    <property type="entry name" value="THDP-binding"/>
</dbReference>
<evidence type="ECO:0000259" key="4">
    <source>
        <dbReference type="SMART" id="SM00861"/>
    </source>
</evidence>
<dbReference type="SUPFAM" id="SSF52518">
    <property type="entry name" value="Thiamin diphosphate-binding fold (THDP-binding)"/>
    <property type="match status" value="1"/>
</dbReference>
<dbReference type="PANTHER" id="PTHR43825">
    <property type="entry name" value="PYRUVATE DEHYDROGENASE E1 COMPONENT"/>
    <property type="match status" value="1"/>
</dbReference>
<feature type="domain" description="Transketolase-like pyrimidine-binding" evidence="4">
    <location>
        <begin position="3"/>
        <end position="168"/>
    </location>
</feature>
<evidence type="ECO:0000313" key="5">
    <source>
        <dbReference type="EMBL" id="PIZ16638.1"/>
    </source>
</evidence>
<dbReference type="Gene3D" id="3.40.50.970">
    <property type="match status" value="1"/>
</dbReference>
<dbReference type="PANTHER" id="PTHR43825:SF1">
    <property type="entry name" value="TRANSKETOLASE-LIKE PYRIMIDINE-BINDING DOMAIN-CONTAINING PROTEIN"/>
    <property type="match status" value="1"/>
</dbReference>
<dbReference type="InterPro" id="IPR009014">
    <property type="entry name" value="Transketo_C/PFOR_II"/>
</dbReference>
<keyword evidence="3" id="KW-0786">Thiamine pyrophosphate</keyword>
<comment type="cofactor">
    <cofactor evidence="1">
        <name>thiamine diphosphate</name>
        <dbReference type="ChEBI" id="CHEBI:58937"/>
    </cofactor>
</comment>
<proteinExistence type="inferred from homology"/>
<dbReference type="Pfam" id="PF02779">
    <property type="entry name" value="Transket_pyr"/>
    <property type="match status" value="1"/>
</dbReference>
<comment type="caution">
    <text evidence="5">The sequence shown here is derived from an EMBL/GenBank/DDBJ whole genome shotgun (WGS) entry which is preliminary data.</text>
</comment>
<evidence type="ECO:0000256" key="3">
    <source>
        <dbReference type="ARBA" id="ARBA00023052"/>
    </source>
</evidence>
<sequence>MEIATRDAYGKALADLGLTNPNIVVLDADLSKSTKTVEFCKAFPDRFFNMGVAEANMIGTAAGLATCGKIAFASTFAVFATGRVYDQIRMCLCYPKTNVKICATHAGISVGEDGASHQSNEDIALMRVLPNMTVIVPADGVETEKAVAVIAEYAGPVYLRLGRLKLPVIFSQDYKFEIGRGVQLKGGADVSIIACGLMVHEALKASEELLKEGIRAGVVNMSSVKPLDEALVARCAKETGALVTAEEHMVTGGLGDAVSEVACRTHPVPVIRVGVTKFGESGSPKELLEKYGLTAGAVAGACREAIRMKK</sequence>
<dbReference type="SUPFAM" id="SSF52922">
    <property type="entry name" value="TK C-terminal domain-like"/>
    <property type="match status" value="1"/>
</dbReference>
<dbReference type="Proteomes" id="UP000229307">
    <property type="component" value="Unassembled WGS sequence"/>
</dbReference>
<gene>
    <name evidence="5" type="ORF">COY52_06585</name>
</gene>
<dbReference type="CDD" id="cd07033">
    <property type="entry name" value="TPP_PYR_DXS_TK_like"/>
    <property type="match status" value="1"/>
</dbReference>
<protein>
    <submittedName>
        <fullName evidence="5">Transketolase</fullName>
    </submittedName>
</protein>
<dbReference type="AlphaFoldDB" id="A0A2M7SAV1"/>
<reference evidence="6" key="1">
    <citation type="submission" date="2017-09" db="EMBL/GenBank/DDBJ databases">
        <title>Depth-based differentiation of microbial function through sediment-hosted aquifers and enrichment of novel symbionts in the deep terrestrial subsurface.</title>
        <authorList>
            <person name="Probst A.J."/>
            <person name="Ladd B."/>
            <person name="Jarett J.K."/>
            <person name="Geller-Mcgrath D.E."/>
            <person name="Sieber C.M.K."/>
            <person name="Emerson J.B."/>
            <person name="Anantharaman K."/>
            <person name="Thomas B.C."/>
            <person name="Malmstrom R."/>
            <person name="Stieglmeier M."/>
            <person name="Klingl A."/>
            <person name="Woyke T."/>
            <person name="Ryan C.M."/>
            <person name="Banfield J.F."/>
        </authorList>
    </citation>
    <scope>NUCLEOTIDE SEQUENCE [LARGE SCALE GENOMIC DNA]</scope>
</reference>
<dbReference type="Gene3D" id="3.40.50.920">
    <property type="match status" value="1"/>
</dbReference>